<evidence type="ECO:0000313" key="1">
    <source>
        <dbReference type="EMBL" id="TFW12368.1"/>
    </source>
</evidence>
<reference evidence="1 2" key="1">
    <citation type="submission" date="2019-03" db="EMBL/GenBank/DDBJ databases">
        <title>Draft genome of Brevundimonas sp. a heavy metal resistant soil bacteria.</title>
        <authorList>
            <person name="Soto J."/>
        </authorList>
    </citation>
    <scope>NUCLEOTIDE SEQUENCE [LARGE SCALE GENOMIC DNA]</scope>
    <source>
        <strain evidence="1 2">B-10</strain>
    </source>
</reference>
<evidence type="ECO:0000313" key="2">
    <source>
        <dbReference type="Proteomes" id="UP000298216"/>
    </source>
</evidence>
<name>A0A4Y9RYG5_9CAUL</name>
<comment type="caution">
    <text evidence="1">The sequence shown here is derived from an EMBL/GenBank/DDBJ whole genome shotgun (WGS) entry which is preliminary data.</text>
</comment>
<proteinExistence type="predicted"/>
<protein>
    <submittedName>
        <fullName evidence="1">Uncharacterized protein</fullName>
    </submittedName>
</protein>
<sequence length="73" mass="8480">MTNEAKTFQTGLSEPAFATLKTKLIDLVEPLSDGQLLELADGIHEMLRQRRMLRQHHAERMNERARHSLDLRI</sequence>
<keyword evidence="2" id="KW-1185">Reference proteome</keyword>
<dbReference type="EMBL" id="SPVH01000006">
    <property type="protein sequence ID" value="TFW12368.1"/>
    <property type="molecule type" value="Genomic_DNA"/>
</dbReference>
<accession>A0A4Y9RYG5</accession>
<dbReference type="AlphaFoldDB" id="A0A4Y9RYG5"/>
<dbReference type="Proteomes" id="UP000298216">
    <property type="component" value="Unassembled WGS sequence"/>
</dbReference>
<organism evidence="1 2">
    <name type="scientific">Brevundimonas intermedia</name>
    <dbReference type="NCBI Taxonomy" id="74315"/>
    <lineage>
        <taxon>Bacteria</taxon>
        <taxon>Pseudomonadati</taxon>
        <taxon>Pseudomonadota</taxon>
        <taxon>Alphaproteobacteria</taxon>
        <taxon>Caulobacterales</taxon>
        <taxon>Caulobacteraceae</taxon>
        <taxon>Brevundimonas</taxon>
    </lineage>
</organism>
<dbReference type="RefSeq" id="WP_135194848.1">
    <property type="nucleotide sequence ID" value="NZ_SPVH01000006.1"/>
</dbReference>
<dbReference type="OrthoDB" id="7206173at2"/>
<gene>
    <name evidence="1" type="ORF">EGY25_10105</name>
</gene>